<sequence length="87" mass="10070">MEASSDLIIIGPRDSTCEVNYVRSVLVKIYQKVFKTSPLWYYLALIHLIQPQASDPGNSHTYLEHFFGHFIRKLECLIPELLSFTLL</sequence>
<dbReference type="InParanoid" id="G2YUN3"/>
<name>G2YUN3_BOTF4</name>
<proteinExistence type="predicted"/>
<organism evidence="1 2">
    <name type="scientific">Botryotinia fuckeliana (strain T4)</name>
    <name type="common">Noble rot fungus</name>
    <name type="synonym">Botrytis cinerea</name>
    <dbReference type="NCBI Taxonomy" id="999810"/>
    <lineage>
        <taxon>Eukaryota</taxon>
        <taxon>Fungi</taxon>
        <taxon>Dikarya</taxon>
        <taxon>Ascomycota</taxon>
        <taxon>Pezizomycotina</taxon>
        <taxon>Leotiomycetes</taxon>
        <taxon>Helotiales</taxon>
        <taxon>Sclerotiniaceae</taxon>
        <taxon>Botrytis</taxon>
    </lineage>
</organism>
<evidence type="ECO:0000313" key="2">
    <source>
        <dbReference type="Proteomes" id="UP000008177"/>
    </source>
</evidence>
<dbReference type="EMBL" id="FQ790354">
    <property type="protein sequence ID" value="CCD55331.1"/>
    <property type="molecule type" value="Genomic_DNA"/>
</dbReference>
<accession>G2YUN3</accession>
<protein>
    <submittedName>
        <fullName evidence="1">Uncharacterized protein</fullName>
    </submittedName>
</protein>
<dbReference type="Proteomes" id="UP000008177">
    <property type="component" value="Unplaced contigs"/>
</dbReference>
<dbReference type="AlphaFoldDB" id="G2YUN3"/>
<gene>
    <name evidence="1" type="ORF">BofuT4_uP157270.1</name>
</gene>
<evidence type="ECO:0000313" key="1">
    <source>
        <dbReference type="EMBL" id="CCD55331.1"/>
    </source>
</evidence>
<reference evidence="2" key="1">
    <citation type="journal article" date="2011" name="PLoS Genet.">
        <title>Genomic analysis of the necrotrophic fungal pathogens Sclerotinia sclerotiorum and Botrytis cinerea.</title>
        <authorList>
            <person name="Amselem J."/>
            <person name="Cuomo C.A."/>
            <person name="van Kan J.A."/>
            <person name="Viaud M."/>
            <person name="Benito E.P."/>
            <person name="Couloux A."/>
            <person name="Coutinho P.M."/>
            <person name="de Vries R.P."/>
            <person name="Dyer P.S."/>
            <person name="Fillinger S."/>
            <person name="Fournier E."/>
            <person name="Gout L."/>
            <person name="Hahn M."/>
            <person name="Kohn L."/>
            <person name="Lapalu N."/>
            <person name="Plummer K.M."/>
            <person name="Pradier J.M."/>
            <person name="Quevillon E."/>
            <person name="Sharon A."/>
            <person name="Simon A."/>
            <person name="ten Have A."/>
            <person name="Tudzynski B."/>
            <person name="Tudzynski P."/>
            <person name="Wincker P."/>
            <person name="Andrew M."/>
            <person name="Anthouard V."/>
            <person name="Beever R.E."/>
            <person name="Beffa R."/>
            <person name="Benoit I."/>
            <person name="Bouzid O."/>
            <person name="Brault B."/>
            <person name="Chen Z."/>
            <person name="Choquer M."/>
            <person name="Collemare J."/>
            <person name="Cotton P."/>
            <person name="Danchin E.G."/>
            <person name="Da Silva C."/>
            <person name="Gautier A."/>
            <person name="Giraud C."/>
            <person name="Giraud T."/>
            <person name="Gonzalez C."/>
            <person name="Grossetete S."/>
            <person name="Guldener U."/>
            <person name="Henrissat B."/>
            <person name="Howlett B.J."/>
            <person name="Kodira C."/>
            <person name="Kretschmer M."/>
            <person name="Lappartient A."/>
            <person name="Leroch M."/>
            <person name="Levis C."/>
            <person name="Mauceli E."/>
            <person name="Neuveglise C."/>
            <person name="Oeser B."/>
            <person name="Pearson M."/>
            <person name="Poulain J."/>
            <person name="Poussereau N."/>
            <person name="Quesneville H."/>
            <person name="Rascle C."/>
            <person name="Schumacher J."/>
            <person name="Segurens B."/>
            <person name="Sexton A."/>
            <person name="Silva E."/>
            <person name="Sirven C."/>
            <person name="Soanes D.M."/>
            <person name="Talbot N.J."/>
            <person name="Templeton M."/>
            <person name="Yandava C."/>
            <person name="Yarden O."/>
            <person name="Zeng Q."/>
            <person name="Rollins J.A."/>
            <person name="Lebrun M.H."/>
            <person name="Dickman M."/>
        </authorList>
    </citation>
    <scope>NUCLEOTIDE SEQUENCE [LARGE SCALE GENOMIC DNA]</scope>
    <source>
        <strain evidence="2">T4</strain>
    </source>
</reference>
<dbReference type="HOGENOM" id="CLU_2483111_0_0_1"/>